<sequence length="187" mass="21701">MSHKNSYISLKDIREKHRKKDLIDAMISKKEKLNKEKKYAKMLTPTIRNSRVLNNLGSAFKITRVKSKKPSHWDSQQIRPSLFPKTGEQAIEGFKVTRNHLKCLDPCDRRYNIDVNLPTQSQEFGYQLARSKPILSKNDFSSSTENIRNIGLQASTQDLLLNGENNEYTYIEQERKGRTVVFKNLSI</sequence>
<gene>
    <name evidence="1" type="ORF">ECRASSUSDP1_LOCUS3853</name>
</gene>
<accession>A0AAD1U953</accession>
<comment type="caution">
    <text evidence="1">The sequence shown here is derived from an EMBL/GenBank/DDBJ whole genome shotgun (WGS) entry which is preliminary data.</text>
</comment>
<dbReference type="EMBL" id="CAMPGE010003687">
    <property type="protein sequence ID" value="CAI2362529.1"/>
    <property type="molecule type" value="Genomic_DNA"/>
</dbReference>
<dbReference type="AlphaFoldDB" id="A0AAD1U953"/>
<organism evidence="1 2">
    <name type="scientific">Euplotes crassus</name>
    <dbReference type="NCBI Taxonomy" id="5936"/>
    <lineage>
        <taxon>Eukaryota</taxon>
        <taxon>Sar</taxon>
        <taxon>Alveolata</taxon>
        <taxon>Ciliophora</taxon>
        <taxon>Intramacronucleata</taxon>
        <taxon>Spirotrichea</taxon>
        <taxon>Hypotrichia</taxon>
        <taxon>Euplotida</taxon>
        <taxon>Euplotidae</taxon>
        <taxon>Moneuplotes</taxon>
    </lineage>
</organism>
<dbReference type="Proteomes" id="UP001295684">
    <property type="component" value="Unassembled WGS sequence"/>
</dbReference>
<keyword evidence="2" id="KW-1185">Reference proteome</keyword>
<reference evidence="1" key="1">
    <citation type="submission" date="2023-07" db="EMBL/GenBank/DDBJ databases">
        <authorList>
            <consortium name="AG Swart"/>
            <person name="Singh M."/>
            <person name="Singh A."/>
            <person name="Seah K."/>
            <person name="Emmerich C."/>
        </authorList>
    </citation>
    <scope>NUCLEOTIDE SEQUENCE</scope>
    <source>
        <strain evidence="1">DP1</strain>
    </source>
</reference>
<name>A0AAD1U953_EUPCR</name>
<evidence type="ECO:0000313" key="1">
    <source>
        <dbReference type="EMBL" id="CAI2362529.1"/>
    </source>
</evidence>
<protein>
    <submittedName>
        <fullName evidence="1">Uncharacterized protein</fullName>
    </submittedName>
</protein>
<proteinExistence type="predicted"/>
<evidence type="ECO:0000313" key="2">
    <source>
        <dbReference type="Proteomes" id="UP001295684"/>
    </source>
</evidence>